<keyword evidence="4" id="KW-0408">Iron</keyword>
<dbReference type="SMART" id="SM00729">
    <property type="entry name" value="Elp3"/>
    <property type="match status" value="1"/>
</dbReference>
<comment type="cofactor">
    <cofactor evidence="1">
        <name>[4Fe-4S] cluster</name>
        <dbReference type="ChEBI" id="CHEBI:49883"/>
    </cofactor>
</comment>
<dbReference type="CDD" id="cd01335">
    <property type="entry name" value="Radical_SAM"/>
    <property type="match status" value="1"/>
</dbReference>
<dbReference type="GO" id="GO:0003824">
    <property type="term" value="F:catalytic activity"/>
    <property type="evidence" value="ECO:0007669"/>
    <property type="project" value="InterPro"/>
</dbReference>
<dbReference type="SUPFAM" id="SSF102114">
    <property type="entry name" value="Radical SAM enzymes"/>
    <property type="match status" value="1"/>
</dbReference>
<keyword evidence="5" id="KW-0411">Iron-sulfur</keyword>
<evidence type="ECO:0000256" key="1">
    <source>
        <dbReference type="ARBA" id="ARBA00001966"/>
    </source>
</evidence>
<evidence type="ECO:0000259" key="6">
    <source>
        <dbReference type="PROSITE" id="PS51332"/>
    </source>
</evidence>
<dbReference type="PANTHER" id="PTHR43409:SF17">
    <property type="entry name" value="METHYLTHIOTRANSFERASE MJ0865-RELATED"/>
    <property type="match status" value="1"/>
</dbReference>
<reference evidence="8" key="1">
    <citation type="journal article" date="2020" name="mSystems">
        <title>Genome- and Community-Level Interaction Insights into Carbon Utilization and Element Cycling Functions of Hydrothermarchaeota in Hydrothermal Sediment.</title>
        <authorList>
            <person name="Zhou Z."/>
            <person name="Liu Y."/>
            <person name="Xu W."/>
            <person name="Pan J."/>
            <person name="Luo Z.H."/>
            <person name="Li M."/>
        </authorList>
    </citation>
    <scope>NUCLEOTIDE SEQUENCE [LARGE SCALE GENOMIC DNA]</scope>
    <source>
        <strain evidence="8">SpSt-658</strain>
    </source>
</reference>
<dbReference type="CDD" id="cd02068">
    <property type="entry name" value="radical_SAM_B12_BD"/>
    <property type="match status" value="1"/>
</dbReference>
<dbReference type="SFLD" id="SFLDG01082">
    <property type="entry name" value="B12-binding_domain_containing"/>
    <property type="match status" value="1"/>
</dbReference>
<dbReference type="EMBL" id="DTCA01000071">
    <property type="protein sequence ID" value="HGM07201.1"/>
    <property type="molecule type" value="Genomic_DNA"/>
</dbReference>
<evidence type="ECO:0000256" key="3">
    <source>
        <dbReference type="ARBA" id="ARBA00022723"/>
    </source>
</evidence>
<proteinExistence type="predicted"/>
<dbReference type="Pfam" id="PF02310">
    <property type="entry name" value="B12-binding"/>
    <property type="match status" value="1"/>
</dbReference>
<dbReference type="NCBIfam" id="TIGR04013">
    <property type="entry name" value="B12_SAM_MJ_1487"/>
    <property type="match status" value="1"/>
</dbReference>
<evidence type="ECO:0000256" key="4">
    <source>
        <dbReference type="ARBA" id="ARBA00023004"/>
    </source>
</evidence>
<evidence type="ECO:0000256" key="5">
    <source>
        <dbReference type="ARBA" id="ARBA00023014"/>
    </source>
</evidence>
<sequence>MHMYDVCLAILYGKSNKYTVNVLTAAVETYYSSAKVYLLRFDKGYGILEDVLNIKRKCHKIVVGFTFMTHQIDDILRILVSIKQILPNALYIAGGPHASGDPLGTLTKLGFDLVVHGEGEATLIDILEAINNNEDPKVCGTAYIEDDTLVIRRRPFINLDAYPPFPYWRNLFNPIEIMRGCSASCYFCQVSYMFGPPRYRSIENILYYSKIMMERGLKDLRFIAPNSFGYGSNDGIKPAPDKLLELLQKLREQSNSYGGRIFFGTFPSEVRPDSVEEDIVKCIRKLVDNKRIIIGGQSGSKKVLHKIHRRHDVDTIVNAVDILTRNGFEVDVDLILGFEFEDDDDIIETINLINKLKKYKTRIHLHTFIPLPGTPFSSMRFKSINENIRRYLFKLVGEGRAYGDWIDQEKIAQYIISLREKEIIYDIDKYAGRIKIIDC</sequence>
<dbReference type="PROSITE" id="PS51918">
    <property type="entry name" value="RADICAL_SAM"/>
    <property type="match status" value="1"/>
</dbReference>
<dbReference type="GO" id="GO:0031419">
    <property type="term" value="F:cobalamin binding"/>
    <property type="evidence" value="ECO:0007669"/>
    <property type="project" value="InterPro"/>
</dbReference>
<dbReference type="Pfam" id="PF04055">
    <property type="entry name" value="Radical_SAM"/>
    <property type="match status" value="1"/>
</dbReference>
<dbReference type="PANTHER" id="PTHR43409">
    <property type="entry name" value="ANAEROBIC MAGNESIUM-PROTOPORPHYRIN IX MONOMETHYL ESTER CYCLASE-RELATED"/>
    <property type="match status" value="1"/>
</dbReference>
<dbReference type="GO" id="GO:0051536">
    <property type="term" value="F:iron-sulfur cluster binding"/>
    <property type="evidence" value="ECO:0007669"/>
    <property type="project" value="UniProtKB-KW"/>
</dbReference>
<dbReference type="InterPro" id="IPR051198">
    <property type="entry name" value="BchE-like"/>
</dbReference>
<dbReference type="AlphaFoldDB" id="A0A7C4D0J7"/>
<dbReference type="Gene3D" id="3.80.30.20">
    <property type="entry name" value="tm_1862 like domain"/>
    <property type="match status" value="1"/>
</dbReference>
<dbReference type="Gene3D" id="3.40.50.280">
    <property type="entry name" value="Cobalamin-binding domain"/>
    <property type="match status" value="1"/>
</dbReference>
<protein>
    <submittedName>
        <fullName evidence="8">TIGR04013 family B12-binding domain/radical SAM domain-containing protein</fullName>
    </submittedName>
</protein>
<gene>
    <name evidence="8" type="ORF">ENU31_02150</name>
</gene>
<dbReference type="InterPro" id="IPR006638">
    <property type="entry name" value="Elp3/MiaA/NifB-like_rSAM"/>
</dbReference>
<dbReference type="PROSITE" id="PS51332">
    <property type="entry name" value="B12_BINDING"/>
    <property type="match status" value="1"/>
</dbReference>
<feature type="domain" description="Radical SAM core" evidence="7">
    <location>
        <begin position="167"/>
        <end position="407"/>
    </location>
</feature>
<evidence type="ECO:0000259" key="7">
    <source>
        <dbReference type="PROSITE" id="PS51918"/>
    </source>
</evidence>
<dbReference type="InterPro" id="IPR023980">
    <property type="entry name" value="CHP04013_B12-bd/rSAM"/>
</dbReference>
<organism evidence="8">
    <name type="scientific">Ignisphaera aggregans</name>
    <dbReference type="NCBI Taxonomy" id="334771"/>
    <lineage>
        <taxon>Archaea</taxon>
        <taxon>Thermoproteota</taxon>
        <taxon>Thermoprotei</taxon>
        <taxon>Desulfurococcales</taxon>
        <taxon>Desulfurococcaceae</taxon>
        <taxon>Ignisphaera</taxon>
    </lineage>
</organism>
<feature type="domain" description="B12-binding" evidence="6">
    <location>
        <begin position="3"/>
        <end position="137"/>
    </location>
</feature>
<dbReference type="InterPro" id="IPR007197">
    <property type="entry name" value="rSAM"/>
</dbReference>
<keyword evidence="2" id="KW-0949">S-adenosyl-L-methionine</keyword>
<keyword evidence="3" id="KW-0479">Metal-binding</keyword>
<accession>A0A7C4D0J7</accession>
<name>A0A7C4D0J7_9CREN</name>
<evidence type="ECO:0000256" key="2">
    <source>
        <dbReference type="ARBA" id="ARBA00022691"/>
    </source>
</evidence>
<dbReference type="InterPro" id="IPR023404">
    <property type="entry name" value="rSAM_horseshoe"/>
</dbReference>
<evidence type="ECO:0000313" key="8">
    <source>
        <dbReference type="EMBL" id="HGM07201.1"/>
    </source>
</evidence>
<dbReference type="InterPro" id="IPR006158">
    <property type="entry name" value="Cobalamin-bd"/>
</dbReference>
<dbReference type="InterPro" id="IPR058240">
    <property type="entry name" value="rSAM_sf"/>
</dbReference>
<dbReference type="SFLD" id="SFLDS00029">
    <property type="entry name" value="Radical_SAM"/>
    <property type="match status" value="1"/>
</dbReference>
<comment type="caution">
    <text evidence="8">The sequence shown here is derived from an EMBL/GenBank/DDBJ whole genome shotgun (WGS) entry which is preliminary data.</text>
</comment>
<dbReference type="GO" id="GO:0046872">
    <property type="term" value="F:metal ion binding"/>
    <property type="evidence" value="ECO:0007669"/>
    <property type="project" value="UniProtKB-KW"/>
</dbReference>